<keyword evidence="2 11" id="KW-0489">Methyltransferase</keyword>
<keyword evidence="3 11" id="KW-0808">Transferase</keyword>
<feature type="region of interest" description="Disordered" evidence="12">
    <location>
        <begin position="1"/>
        <end position="85"/>
    </location>
</feature>
<dbReference type="InterPro" id="IPR050082">
    <property type="entry name" value="RNA_methyltr_RlmE"/>
</dbReference>
<evidence type="ECO:0000259" key="13">
    <source>
        <dbReference type="Pfam" id="PF01728"/>
    </source>
</evidence>
<dbReference type="Pfam" id="PF01728">
    <property type="entry name" value="FtsJ"/>
    <property type="match status" value="1"/>
</dbReference>
<feature type="binding site" evidence="11">
    <location>
        <position position="141"/>
    </location>
    <ligand>
        <name>S-adenosyl-L-methionine</name>
        <dbReference type="ChEBI" id="CHEBI:59789"/>
    </ligand>
</feature>
<sequence>MTKRGGGKKPSGGAGGPESRNPESRNPAARKPGPSRPAKLVPGRRVGGSGDATPGATGAKPDSAGATTARAKSVSLRTSRGRTTAQQRWLARQLNDPYVAAARAQGWRSRAAFKLIELDDKFKLIRPGLRVVDLGAAPGGWTQVAVKRGASSVVGVDLLPVEPVRGAEIIVGDFNEPDLPDRLRAMLGGPADLVLSDMAPNTTGHAATDHIRIIDLAELALAFAMEVLAEGGAFVAKVFQGGSEKDMLVPMKQCFASVKHAKPPASRKESSELYVVATGFRQDRGRAVLEERKRALGEPV</sequence>
<gene>
    <name evidence="11" type="primary">rlmE</name>
    <name evidence="11" type="synonym">ftsJ</name>
    <name evidence="11" type="synonym">rrmJ</name>
    <name evidence="14" type="ORF">NFI95_02290</name>
</gene>
<evidence type="ECO:0000256" key="5">
    <source>
        <dbReference type="ARBA" id="ARBA00037569"/>
    </source>
</evidence>
<evidence type="ECO:0000256" key="11">
    <source>
        <dbReference type="HAMAP-Rule" id="MF_01547"/>
    </source>
</evidence>
<dbReference type="Proteomes" id="UP001524587">
    <property type="component" value="Unassembled WGS sequence"/>
</dbReference>
<keyword evidence="11" id="KW-0963">Cytoplasm</keyword>
<dbReference type="InterPro" id="IPR029063">
    <property type="entry name" value="SAM-dependent_MTases_sf"/>
</dbReference>
<feature type="binding site" evidence="11">
    <location>
        <position position="139"/>
    </location>
    <ligand>
        <name>S-adenosyl-L-methionine</name>
        <dbReference type="ChEBI" id="CHEBI:59789"/>
    </ligand>
</feature>
<evidence type="ECO:0000256" key="3">
    <source>
        <dbReference type="ARBA" id="ARBA00022679"/>
    </source>
</evidence>
<evidence type="ECO:0000256" key="1">
    <source>
        <dbReference type="ARBA" id="ARBA00022552"/>
    </source>
</evidence>
<feature type="binding site" evidence="11">
    <location>
        <position position="197"/>
    </location>
    <ligand>
        <name>S-adenosyl-L-methionine</name>
        <dbReference type="ChEBI" id="CHEBI:59789"/>
    </ligand>
</feature>
<dbReference type="RefSeq" id="WP_422862712.1">
    <property type="nucleotide sequence ID" value="NZ_JAMSKV010000001.1"/>
</dbReference>
<dbReference type="GO" id="GO:0032259">
    <property type="term" value="P:methylation"/>
    <property type="evidence" value="ECO:0007669"/>
    <property type="project" value="UniProtKB-KW"/>
</dbReference>
<dbReference type="Gene3D" id="3.40.50.150">
    <property type="entry name" value="Vaccinia Virus protein VP39"/>
    <property type="match status" value="1"/>
</dbReference>
<dbReference type="EMBL" id="JAMSKV010000001">
    <property type="protein sequence ID" value="MCQ8277279.1"/>
    <property type="molecule type" value="Genomic_DNA"/>
</dbReference>
<evidence type="ECO:0000256" key="7">
    <source>
        <dbReference type="ARBA" id="ARBA00041129"/>
    </source>
</evidence>
<feature type="binding site" evidence="11">
    <location>
        <position position="173"/>
    </location>
    <ligand>
        <name>S-adenosyl-L-methionine</name>
        <dbReference type="ChEBI" id="CHEBI:59789"/>
    </ligand>
</feature>
<protein>
    <recommendedName>
        <fullName evidence="7 11">Ribosomal RNA large subunit methyltransferase E</fullName>
        <ecNumber evidence="6 11">2.1.1.166</ecNumber>
    </recommendedName>
    <alternativeName>
        <fullName evidence="9 11">23S rRNA Um2552 methyltransferase</fullName>
    </alternativeName>
    <alternativeName>
        <fullName evidence="8 11">rRNA (uridine-2'-O-)-methyltransferase</fullName>
    </alternativeName>
</protein>
<comment type="similarity">
    <text evidence="11">Belongs to the class I-like SAM-binding methyltransferase superfamily. RNA methyltransferase RlmE family.</text>
</comment>
<dbReference type="HAMAP" id="MF_01547">
    <property type="entry name" value="RNA_methyltr_E"/>
    <property type="match status" value="1"/>
</dbReference>
<evidence type="ECO:0000256" key="9">
    <source>
        <dbReference type="ARBA" id="ARBA00042745"/>
    </source>
</evidence>
<dbReference type="GO" id="GO:0008168">
    <property type="term" value="F:methyltransferase activity"/>
    <property type="evidence" value="ECO:0007669"/>
    <property type="project" value="UniProtKB-KW"/>
</dbReference>
<comment type="catalytic activity">
    <reaction evidence="10 11">
        <text>uridine(2552) in 23S rRNA + S-adenosyl-L-methionine = 2'-O-methyluridine(2552) in 23S rRNA + S-adenosyl-L-homocysteine + H(+)</text>
        <dbReference type="Rhea" id="RHEA:42720"/>
        <dbReference type="Rhea" id="RHEA-COMP:10202"/>
        <dbReference type="Rhea" id="RHEA-COMP:10203"/>
        <dbReference type="ChEBI" id="CHEBI:15378"/>
        <dbReference type="ChEBI" id="CHEBI:57856"/>
        <dbReference type="ChEBI" id="CHEBI:59789"/>
        <dbReference type="ChEBI" id="CHEBI:65315"/>
        <dbReference type="ChEBI" id="CHEBI:74478"/>
        <dbReference type="EC" id="2.1.1.166"/>
    </reaction>
</comment>
<evidence type="ECO:0000256" key="2">
    <source>
        <dbReference type="ARBA" id="ARBA00022603"/>
    </source>
</evidence>
<keyword evidence="4 11" id="KW-0949">S-adenosyl-L-methionine</keyword>
<dbReference type="EC" id="2.1.1.166" evidence="6 11"/>
<evidence type="ECO:0000256" key="6">
    <source>
        <dbReference type="ARBA" id="ARBA00038861"/>
    </source>
</evidence>
<comment type="caution">
    <text evidence="14">The sequence shown here is derived from an EMBL/GenBank/DDBJ whole genome shotgun (WGS) entry which is preliminary data.</text>
</comment>
<comment type="subcellular location">
    <subcellularLocation>
        <location evidence="11">Cytoplasm</location>
    </subcellularLocation>
</comment>
<evidence type="ECO:0000313" key="14">
    <source>
        <dbReference type="EMBL" id="MCQ8277279.1"/>
    </source>
</evidence>
<organism evidence="14 15">
    <name type="scientific">Endosaccharibacter trunci</name>
    <dbReference type="NCBI Taxonomy" id="2812733"/>
    <lineage>
        <taxon>Bacteria</taxon>
        <taxon>Pseudomonadati</taxon>
        <taxon>Pseudomonadota</taxon>
        <taxon>Alphaproteobacteria</taxon>
        <taxon>Acetobacterales</taxon>
        <taxon>Acetobacteraceae</taxon>
        <taxon>Endosaccharibacter</taxon>
    </lineage>
</organism>
<dbReference type="PANTHER" id="PTHR10920">
    <property type="entry name" value="RIBOSOMAL RNA METHYLTRANSFERASE"/>
    <property type="match status" value="1"/>
</dbReference>
<dbReference type="InterPro" id="IPR015507">
    <property type="entry name" value="rRNA-MeTfrase_E"/>
</dbReference>
<evidence type="ECO:0000256" key="10">
    <source>
        <dbReference type="ARBA" id="ARBA00048970"/>
    </source>
</evidence>
<dbReference type="PANTHER" id="PTHR10920:SF18">
    <property type="entry name" value="RRNA METHYLTRANSFERASE 2, MITOCHONDRIAL"/>
    <property type="match status" value="1"/>
</dbReference>
<accession>A0ABT1W341</accession>
<feature type="binding site" evidence="11">
    <location>
        <position position="157"/>
    </location>
    <ligand>
        <name>S-adenosyl-L-methionine</name>
        <dbReference type="ChEBI" id="CHEBI:59789"/>
    </ligand>
</feature>
<name>A0ABT1W341_9PROT</name>
<evidence type="ECO:0000256" key="4">
    <source>
        <dbReference type="ARBA" id="ARBA00022691"/>
    </source>
</evidence>
<keyword evidence="1 11" id="KW-0698">rRNA processing</keyword>
<reference evidence="14 15" key="1">
    <citation type="submission" date="2022-06" db="EMBL/GenBank/DDBJ databases">
        <title>Endosaccharibacter gen. nov., sp. nov., endophytic bacteria isolated from sugarcane.</title>
        <authorList>
            <person name="Pitiwittayakul N."/>
            <person name="Yukphan P."/>
            <person name="Charoenyingcharoen P."/>
            <person name="Tanasupawat S."/>
        </authorList>
    </citation>
    <scope>NUCLEOTIDE SEQUENCE [LARGE SCALE GENOMIC DNA]</scope>
    <source>
        <strain evidence="14 15">KSS8</strain>
    </source>
</reference>
<dbReference type="InterPro" id="IPR002877">
    <property type="entry name" value="RNA_MeTrfase_FtsJ_dom"/>
</dbReference>
<dbReference type="SUPFAM" id="SSF53335">
    <property type="entry name" value="S-adenosyl-L-methionine-dependent methyltransferases"/>
    <property type="match status" value="1"/>
</dbReference>
<evidence type="ECO:0000256" key="8">
    <source>
        <dbReference type="ARBA" id="ARBA00041995"/>
    </source>
</evidence>
<feature type="active site" description="Proton acceptor" evidence="11">
    <location>
        <position position="237"/>
    </location>
</feature>
<keyword evidence="15" id="KW-1185">Reference proteome</keyword>
<comment type="function">
    <text evidence="5 11">Specifically methylates the uridine in position 2552 of 23S rRNA at the 2'-O position of the ribose in the fully assembled 50S ribosomal subunit.</text>
</comment>
<evidence type="ECO:0000256" key="12">
    <source>
        <dbReference type="SAM" id="MobiDB-lite"/>
    </source>
</evidence>
<feature type="compositionally biased region" description="Polar residues" evidence="12">
    <location>
        <begin position="75"/>
        <end position="85"/>
    </location>
</feature>
<feature type="domain" description="Ribosomal RNA methyltransferase FtsJ" evidence="13">
    <location>
        <begin position="107"/>
        <end position="280"/>
    </location>
</feature>
<proteinExistence type="inferred from homology"/>
<evidence type="ECO:0000313" key="15">
    <source>
        <dbReference type="Proteomes" id="UP001524587"/>
    </source>
</evidence>